<name>A0A699U293_TANCI</name>
<feature type="compositionally biased region" description="Basic and acidic residues" evidence="1">
    <location>
        <begin position="1"/>
        <end position="33"/>
    </location>
</feature>
<feature type="region of interest" description="Disordered" evidence="1">
    <location>
        <begin position="1"/>
        <end position="177"/>
    </location>
</feature>
<feature type="non-terminal residue" evidence="2">
    <location>
        <position position="1"/>
    </location>
</feature>
<proteinExistence type="predicted"/>
<feature type="compositionally biased region" description="Basic and acidic residues" evidence="1">
    <location>
        <begin position="107"/>
        <end position="125"/>
    </location>
</feature>
<dbReference type="AlphaFoldDB" id="A0A699U293"/>
<evidence type="ECO:0000256" key="1">
    <source>
        <dbReference type="SAM" id="MobiDB-lite"/>
    </source>
</evidence>
<comment type="caution">
    <text evidence="2">The sequence shown here is derived from an EMBL/GenBank/DDBJ whole genome shotgun (WGS) entry which is preliminary data.</text>
</comment>
<evidence type="ECO:0000313" key="2">
    <source>
        <dbReference type="EMBL" id="GFD14014.1"/>
    </source>
</evidence>
<feature type="compositionally biased region" description="Basic and acidic residues" evidence="1">
    <location>
        <begin position="157"/>
        <end position="171"/>
    </location>
</feature>
<protein>
    <submittedName>
        <fullName evidence="2">Uncharacterized protein</fullName>
    </submittedName>
</protein>
<reference evidence="2" key="1">
    <citation type="journal article" date="2019" name="Sci. Rep.">
        <title>Draft genome of Tanacetum cinerariifolium, the natural source of mosquito coil.</title>
        <authorList>
            <person name="Yamashiro T."/>
            <person name="Shiraishi A."/>
            <person name="Satake H."/>
            <person name="Nakayama K."/>
        </authorList>
    </citation>
    <scope>NUCLEOTIDE SEQUENCE</scope>
</reference>
<accession>A0A699U293</accession>
<sequence>GYAPDQHRHDHAQTAADHEWQRNQREDHQRDSSAQRQLQMAGNAGRHQEVGEHADQAETEERQGDGPGAEARLLNQKRRDVGIRGKVRADDQPHQQNAALRGVLADRCGRQERSAPGKQRADERAKRHTKHGREGNAGEDDGGGFGGLVRGHQTSGRSDRDGPETAQRDAEQPAPQQ</sequence>
<feature type="compositionally biased region" description="Basic and acidic residues" evidence="1">
    <location>
        <begin position="77"/>
        <end position="93"/>
    </location>
</feature>
<gene>
    <name evidence="2" type="ORF">Tci_885983</name>
</gene>
<feature type="non-terminal residue" evidence="2">
    <location>
        <position position="177"/>
    </location>
</feature>
<feature type="compositionally biased region" description="Basic and acidic residues" evidence="1">
    <location>
        <begin position="46"/>
        <end position="64"/>
    </location>
</feature>
<organism evidence="2">
    <name type="scientific">Tanacetum cinerariifolium</name>
    <name type="common">Dalmatian daisy</name>
    <name type="synonym">Chrysanthemum cinerariifolium</name>
    <dbReference type="NCBI Taxonomy" id="118510"/>
    <lineage>
        <taxon>Eukaryota</taxon>
        <taxon>Viridiplantae</taxon>
        <taxon>Streptophyta</taxon>
        <taxon>Embryophyta</taxon>
        <taxon>Tracheophyta</taxon>
        <taxon>Spermatophyta</taxon>
        <taxon>Magnoliopsida</taxon>
        <taxon>eudicotyledons</taxon>
        <taxon>Gunneridae</taxon>
        <taxon>Pentapetalae</taxon>
        <taxon>asterids</taxon>
        <taxon>campanulids</taxon>
        <taxon>Asterales</taxon>
        <taxon>Asteraceae</taxon>
        <taxon>Asteroideae</taxon>
        <taxon>Anthemideae</taxon>
        <taxon>Anthemidinae</taxon>
        <taxon>Tanacetum</taxon>
    </lineage>
</organism>
<dbReference type="EMBL" id="BKCJ011276443">
    <property type="protein sequence ID" value="GFD14014.1"/>
    <property type="molecule type" value="Genomic_DNA"/>
</dbReference>